<keyword evidence="3" id="KW-0479">Metal-binding</keyword>
<keyword evidence="6" id="KW-0464">Manganese</keyword>
<keyword evidence="4" id="KW-0378">Hydrolase</keyword>
<dbReference type="SUPFAM" id="SSF55811">
    <property type="entry name" value="Nudix"/>
    <property type="match status" value="1"/>
</dbReference>
<dbReference type="Gene3D" id="3.90.79.10">
    <property type="entry name" value="Nucleoside Triphosphate Pyrophosphohydrolase"/>
    <property type="match status" value="1"/>
</dbReference>
<protein>
    <submittedName>
        <fullName evidence="7">MutT/nudix family protein</fullName>
    </submittedName>
</protein>
<dbReference type="PANTHER" id="PTHR12318:SF0">
    <property type="entry name" value="ACYL-COENZYME A DIPHOSPHATASE NUDT19"/>
    <property type="match status" value="1"/>
</dbReference>
<dbReference type="InterPro" id="IPR015797">
    <property type="entry name" value="NUDIX_hydrolase-like_dom_sf"/>
</dbReference>
<dbReference type="STRING" id="631454.N177_3663"/>
<evidence type="ECO:0000256" key="1">
    <source>
        <dbReference type="ARBA" id="ARBA00001936"/>
    </source>
</evidence>
<dbReference type="EMBL" id="AWXZ01000039">
    <property type="protein sequence ID" value="ESR23595.1"/>
    <property type="molecule type" value="Genomic_DNA"/>
</dbReference>
<evidence type="ECO:0000256" key="4">
    <source>
        <dbReference type="ARBA" id="ARBA00022801"/>
    </source>
</evidence>
<dbReference type="eggNOG" id="COG0494">
    <property type="taxonomic scope" value="Bacteria"/>
</dbReference>
<comment type="caution">
    <text evidence="7">The sequence shown here is derived from an EMBL/GenBank/DDBJ whole genome shotgun (WGS) entry which is preliminary data.</text>
</comment>
<sequence length="197" mass="21396">MFFPSALAFPGGAVDPTDFAVPAAGHLDPAVERLLTLRTRQPMSPRRPHAIACAAIRELFEETGIIVGGAAPASATPPRGWEAFFGHGFAPDLSGLSLFMRAITPPRQTRRFDNRFFAVGADRIAHALPPEDCPTAELEERRYLPIDGALGMEMPGVTRVALTVLRERLGAPGGLRSHRPVLFRRTVRGKHVAEEIS</sequence>
<proteinExistence type="predicted"/>
<dbReference type="AlphaFoldDB" id="V4RK10"/>
<evidence type="ECO:0000256" key="6">
    <source>
        <dbReference type="ARBA" id="ARBA00023211"/>
    </source>
</evidence>
<dbReference type="PANTHER" id="PTHR12318">
    <property type="entry name" value="TESTOSTERONE-REGULATED PROTEIN RP2"/>
    <property type="match status" value="1"/>
</dbReference>
<dbReference type="GO" id="GO:0046872">
    <property type="term" value="F:metal ion binding"/>
    <property type="evidence" value="ECO:0007669"/>
    <property type="project" value="UniProtKB-KW"/>
</dbReference>
<accession>V4RK10</accession>
<evidence type="ECO:0000313" key="7">
    <source>
        <dbReference type="EMBL" id="ESR23595.1"/>
    </source>
</evidence>
<evidence type="ECO:0000313" key="8">
    <source>
        <dbReference type="Proteomes" id="UP000017819"/>
    </source>
</evidence>
<keyword evidence="5" id="KW-0460">Magnesium</keyword>
<dbReference type="Proteomes" id="UP000017819">
    <property type="component" value="Unassembled WGS sequence"/>
</dbReference>
<evidence type="ECO:0000256" key="5">
    <source>
        <dbReference type="ARBA" id="ARBA00022842"/>
    </source>
</evidence>
<comment type="cofactor">
    <cofactor evidence="2">
        <name>Mg(2+)</name>
        <dbReference type="ChEBI" id="CHEBI:18420"/>
    </cofactor>
</comment>
<evidence type="ECO:0000256" key="2">
    <source>
        <dbReference type="ARBA" id="ARBA00001946"/>
    </source>
</evidence>
<evidence type="ECO:0000256" key="3">
    <source>
        <dbReference type="ARBA" id="ARBA00022723"/>
    </source>
</evidence>
<reference evidence="7 8" key="1">
    <citation type="journal article" date="2014" name="Genome Announc.">
        <title>Draft Genome Sequence of Lutibaculum baratangense Strain AMV1T, Isolated from a Mud Volcano in Andamans, India.</title>
        <authorList>
            <person name="Singh A."/>
            <person name="Sreenivas A."/>
            <person name="Sathyanarayana Reddy G."/>
            <person name="Pinnaka A.K."/>
            <person name="Shivaji S."/>
        </authorList>
    </citation>
    <scope>NUCLEOTIDE SEQUENCE [LARGE SCALE GENOMIC DNA]</scope>
    <source>
        <strain evidence="7 8">AMV1</strain>
    </source>
</reference>
<keyword evidence="8" id="KW-1185">Reference proteome</keyword>
<comment type="cofactor">
    <cofactor evidence="1">
        <name>Mn(2+)</name>
        <dbReference type="ChEBI" id="CHEBI:29035"/>
    </cofactor>
</comment>
<organism evidence="7 8">
    <name type="scientific">Lutibaculum baratangense AMV1</name>
    <dbReference type="NCBI Taxonomy" id="631454"/>
    <lineage>
        <taxon>Bacteria</taxon>
        <taxon>Pseudomonadati</taxon>
        <taxon>Pseudomonadota</taxon>
        <taxon>Alphaproteobacteria</taxon>
        <taxon>Hyphomicrobiales</taxon>
        <taxon>Tepidamorphaceae</taxon>
        <taxon>Lutibaculum</taxon>
    </lineage>
</organism>
<name>V4RK10_9HYPH</name>
<gene>
    <name evidence="7" type="ORF">N177_3663</name>
</gene>
<dbReference type="GO" id="GO:0016818">
    <property type="term" value="F:hydrolase activity, acting on acid anhydrides, in phosphorus-containing anhydrides"/>
    <property type="evidence" value="ECO:0007669"/>
    <property type="project" value="InterPro"/>
</dbReference>
<dbReference type="InterPro" id="IPR039121">
    <property type="entry name" value="NUDT19"/>
</dbReference>